<sequence length="70" mass="8091">MFGFGINNKTVKELRKNQGLTVKELAHILKLDTIDIMKIDDKKVKDLSDPLKTKIIPILRGDYIDKIPWL</sequence>
<keyword evidence="2" id="KW-1185">Reference proteome</keyword>
<dbReference type="Gene3D" id="1.10.260.40">
    <property type="entry name" value="lambda repressor-like DNA-binding domains"/>
    <property type="match status" value="1"/>
</dbReference>
<reference evidence="1" key="1">
    <citation type="submission" date="2022-02" db="EMBL/GenBank/DDBJ databases">
        <authorList>
            <person name="Leng L."/>
        </authorList>
    </citation>
    <scope>NUCLEOTIDE SEQUENCE</scope>
    <source>
        <strain evidence="1">JI</strain>
    </source>
</reference>
<name>A0A9X4H4R1_9FIRM</name>
<accession>A0A9X4H4R1</accession>
<dbReference type="SUPFAM" id="SSF47413">
    <property type="entry name" value="lambda repressor-like DNA-binding domains"/>
    <property type="match status" value="1"/>
</dbReference>
<evidence type="ECO:0000313" key="2">
    <source>
        <dbReference type="Proteomes" id="UP001154312"/>
    </source>
</evidence>
<dbReference type="GO" id="GO:0003677">
    <property type="term" value="F:DNA binding"/>
    <property type="evidence" value="ECO:0007669"/>
    <property type="project" value="InterPro"/>
</dbReference>
<protein>
    <submittedName>
        <fullName evidence="1">Transcriptional regulator</fullName>
    </submittedName>
</protein>
<dbReference type="EMBL" id="JAKOAV010000055">
    <property type="protein sequence ID" value="MDF9409976.1"/>
    <property type="molecule type" value="Genomic_DNA"/>
</dbReference>
<dbReference type="InterPro" id="IPR010982">
    <property type="entry name" value="Lambda_DNA-bd_dom_sf"/>
</dbReference>
<comment type="caution">
    <text evidence="1">The sequence shown here is derived from an EMBL/GenBank/DDBJ whole genome shotgun (WGS) entry which is preliminary data.</text>
</comment>
<gene>
    <name evidence="1" type="ORF">L7E55_16760</name>
</gene>
<dbReference type="Proteomes" id="UP001154312">
    <property type="component" value="Unassembled WGS sequence"/>
</dbReference>
<organism evidence="1 2">
    <name type="scientific">Pelotomaculum isophthalicicum JI</name>
    <dbReference type="NCBI Taxonomy" id="947010"/>
    <lineage>
        <taxon>Bacteria</taxon>
        <taxon>Bacillati</taxon>
        <taxon>Bacillota</taxon>
        <taxon>Clostridia</taxon>
        <taxon>Eubacteriales</taxon>
        <taxon>Desulfotomaculaceae</taxon>
        <taxon>Pelotomaculum</taxon>
    </lineage>
</organism>
<proteinExistence type="predicted"/>
<dbReference type="AlphaFoldDB" id="A0A9X4H4R1"/>
<evidence type="ECO:0000313" key="1">
    <source>
        <dbReference type="EMBL" id="MDF9409976.1"/>
    </source>
</evidence>